<proteinExistence type="predicted"/>
<reference evidence="2 3" key="1">
    <citation type="submission" date="2018-11" db="EMBL/GenBank/DDBJ databases">
        <title>Genome sequence of Apiotrichum porosum DSM 27194.</title>
        <authorList>
            <person name="Aliyu H."/>
            <person name="Gorte O."/>
            <person name="Ochsenreither K."/>
        </authorList>
    </citation>
    <scope>NUCLEOTIDE SEQUENCE [LARGE SCALE GENOMIC DNA]</scope>
    <source>
        <strain evidence="2 3">DSM 27194</strain>
    </source>
</reference>
<organism evidence="2 3">
    <name type="scientific">Apiotrichum porosum</name>
    <dbReference type="NCBI Taxonomy" id="105984"/>
    <lineage>
        <taxon>Eukaryota</taxon>
        <taxon>Fungi</taxon>
        <taxon>Dikarya</taxon>
        <taxon>Basidiomycota</taxon>
        <taxon>Agaricomycotina</taxon>
        <taxon>Tremellomycetes</taxon>
        <taxon>Trichosporonales</taxon>
        <taxon>Trichosporonaceae</taxon>
        <taxon>Apiotrichum</taxon>
    </lineage>
</organism>
<dbReference type="EMBL" id="RSCE01000007">
    <property type="protein sequence ID" value="RSH81276.1"/>
    <property type="molecule type" value="Genomic_DNA"/>
</dbReference>
<dbReference type="AlphaFoldDB" id="A0A427XQY8"/>
<evidence type="ECO:0000313" key="3">
    <source>
        <dbReference type="Proteomes" id="UP000279236"/>
    </source>
</evidence>
<evidence type="ECO:0000313" key="2">
    <source>
        <dbReference type="EMBL" id="RSH81276.1"/>
    </source>
</evidence>
<dbReference type="GeneID" id="39593261"/>
<feature type="region of interest" description="Disordered" evidence="1">
    <location>
        <begin position="1"/>
        <end position="99"/>
    </location>
</feature>
<accession>A0A427XQY8</accession>
<feature type="compositionally biased region" description="Pro residues" evidence="1">
    <location>
        <begin position="34"/>
        <end position="43"/>
    </location>
</feature>
<feature type="compositionally biased region" description="Low complexity" evidence="1">
    <location>
        <begin position="16"/>
        <end position="30"/>
    </location>
</feature>
<keyword evidence="3" id="KW-1185">Reference proteome</keyword>
<gene>
    <name evidence="2" type="ORF">EHS24_008718</name>
</gene>
<feature type="region of interest" description="Disordered" evidence="1">
    <location>
        <begin position="367"/>
        <end position="426"/>
    </location>
</feature>
<name>A0A427XQY8_9TREE</name>
<dbReference type="Proteomes" id="UP000279236">
    <property type="component" value="Unassembled WGS sequence"/>
</dbReference>
<sequence>MNAIRSLPLINRPSRTSTPAAAATATGAATVQPLGPPPVPRPGHPLAQVMAAPTPTPARSQSVPGRKGPSPPPSRAQTPRSAATPLPASGAETPQGGHMDAIGLRLNDTVNKACLGVDGKNKKGFRKGAGWTVGESIANVLPPAPADAYLVRAILRTTVRSLSIYVSRLDSLLLPALSDPLFASPINLTQPANVSSPLNPTQAFAVSVAHCAWETCECLEQMLETGKYPRFVEDTLRPTMDKFDLVVGKVVRPILLAVKVELEASISKTHGVAPKAPAGPATVPASATPVVRVTKEHSGSGHPRQIAVPSCLQQFASRVDGSRKVFEAVAGPCSHDGEGWVAKVMVAVVWRGMRVITENDHITLLNRTPSPGSVQRALSGLSKDATPTAAHTSPSLGKMASLGILPSRSASRPPSPPRGTNCDPSTHALMSFEGLVKRLVGGLVQPPTAAPAAVDSADQQAELIAREAMAEAMEALESAIIASMAVHGDNASARILASVRRLRDDIDDPAEDKLDDALEDLPSVSLFGTILRRANAALAHVPATSEKDSDPLRIREPCEIWGWTVAEYERQVVSGFGPAEEWGPRVARALKPEIETMLSRLATVVAYQGDKSHKETVEASEWVRALGVALDARAGVKVANAT</sequence>
<dbReference type="RefSeq" id="XP_028475995.1">
    <property type="nucleotide sequence ID" value="XM_028624021.1"/>
</dbReference>
<comment type="caution">
    <text evidence="2">The sequence shown here is derived from an EMBL/GenBank/DDBJ whole genome shotgun (WGS) entry which is preliminary data.</text>
</comment>
<evidence type="ECO:0000256" key="1">
    <source>
        <dbReference type="SAM" id="MobiDB-lite"/>
    </source>
</evidence>
<dbReference type="OrthoDB" id="1734943at2759"/>
<protein>
    <submittedName>
        <fullName evidence="2">Uncharacterized protein</fullName>
    </submittedName>
</protein>